<protein>
    <submittedName>
        <fullName evidence="1 3">Uncharacterized protein</fullName>
    </submittedName>
</protein>
<reference evidence="3" key="2">
    <citation type="submission" date="2020-04" db="EMBL/GenBank/DDBJ databases">
        <authorList>
            <consortium name="NCBI Genome Project"/>
        </authorList>
    </citation>
    <scope>NUCLEOTIDE SEQUENCE</scope>
    <source>
        <strain evidence="3">CBS 304.34</strain>
    </source>
</reference>
<reference evidence="3" key="3">
    <citation type="submission" date="2025-04" db="UniProtKB">
        <authorList>
            <consortium name="RefSeq"/>
        </authorList>
    </citation>
    <scope>IDENTIFICATION</scope>
    <source>
        <strain evidence="3">CBS 304.34</strain>
    </source>
</reference>
<evidence type="ECO:0000313" key="3">
    <source>
        <dbReference type="RefSeq" id="XP_033575875.1"/>
    </source>
</evidence>
<reference evidence="1 3" key="1">
    <citation type="journal article" date="2020" name="Stud. Mycol.">
        <title>101 Dothideomycetes genomes: a test case for predicting lifestyles and emergence of pathogens.</title>
        <authorList>
            <person name="Haridas S."/>
            <person name="Albert R."/>
            <person name="Binder M."/>
            <person name="Bloem J."/>
            <person name="Labutti K."/>
            <person name="Salamov A."/>
            <person name="Andreopoulos B."/>
            <person name="Baker S."/>
            <person name="Barry K."/>
            <person name="Bills G."/>
            <person name="Bluhm B."/>
            <person name="Cannon C."/>
            <person name="Castanera R."/>
            <person name="Culley D."/>
            <person name="Daum C."/>
            <person name="Ezra D."/>
            <person name="Gonzalez J."/>
            <person name="Henrissat B."/>
            <person name="Kuo A."/>
            <person name="Liang C."/>
            <person name="Lipzen A."/>
            <person name="Lutzoni F."/>
            <person name="Magnuson J."/>
            <person name="Mondo S."/>
            <person name="Nolan M."/>
            <person name="Ohm R."/>
            <person name="Pangilinan J."/>
            <person name="Park H.-J."/>
            <person name="Ramirez L."/>
            <person name="Alfaro M."/>
            <person name="Sun H."/>
            <person name="Tritt A."/>
            <person name="Yoshinaga Y."/>
            <person name="Zwiers L.-H."/>
            <person name="Turgeon B."/>
            <person name="Goodwin S."/>
            <person name="Spatafora J."/>
            <person name="Crous P."/>
            <person name="Grigoriev I."/>
        </authorList>
    </citation>
    <scope>NUCLEOTIDE SEQUENCE</scope>
    <source>
        <strain evidence="1 3">CBS 304.34</strain>
    </source>
</reference>
<sequence length="368" mass="42294">MCRPPSQSDAPAQIISGLIWAMPVRIWQLGASLKIYMKCAPAVETLRLCVKFGQGDEVHINKLPVDLLEEVVDQIWAQAHPDSIEDTRAWIDGLSCFRAECSVQNHLRGEYLRKAQIEYFSEHLVLQSGWPENPDKWALYNFIKEKKRWSFNNTYLGAEEKANERENLAEGSFVKYDKLLKDFGLQAMIIHHSVEPETSWNGMLEGTGYDRMYNTTCYLVLPPRLSKECRRDVTAPTTYIPGLVPPHMSGAPDNFLTSSFIDMSSLALREKDKLRFGRVRRVLNLTPYAHLSQLKSTISAHSASFEMDNEISGYMKRPGEIPPLYTRTEREARSQARQDENELHRKKIRETTWPQLLSLTRSNLLFTV</sequence>
<proteinExistence type="predicted"/>
<gene>
    <name evidence="1 3" type="ORF">BDZ99DRAFT_571767</name>
</gene>
<name>A0A6A6YJD0_9PEZI</name>
<dbReference type="RefSeq" id="XP_033575875.1">
    <property type="nucleotide sequence ID" value="XM_033728130.1"/>
</dbReference>
<dbReference type="GeneID" id="54469023"/>
<keyword evidence="2" id="KW-1185">Reference proteome</keyword>
<dbReference type="Proteomes" id="UP000504636">
    <property type="component" value="Unplaced"/>
</dbReference>
<evidence type="ECO:0000313" key="2">
    <source>
        <dbReference type="Proteomes" id="UP000504636"/>
    </source>
</evidence>
<organism evidence="1">
    <name type="scientific">Mytilinidion resinicola</name>
    <dbReference type="NCBI Taxonomy" id="574789"/>
    <lineage>
        <taxon>Eukaryota</taxon>
        <taxon>Fungi</taxon>
        <taxon>Dikarya</taxon>
        <taxon>Ascomycota</taxon>
        <taxon>Pezizomycotina</taxon>
        <taxon>Dothideomycetes</taxon>
        <taxon>Pleosporomycetidae</taxon>
        <taxon>Mytilinidiales</taxon>
        <taxon>Mytilinidiaceae</taxon>
        <taxon>Mytilinidion</taxon>
    </lineage>
</organism>
<dbReference type="OrthoDB" id="3795850at2759"/>
<dbReference type="AlphaFoldDB" id="A0A6A6YJD0"/>
<evidence type="ECO:0000313" key="1">
    <source>
        <dbReference type="EMBL" id="KAF2808911.1"/>
    </source>
</evidence>
<dbReference type="EMBL" id="MU003702">
    <property type="protein sequence ID" value="KAF2808911.1"/>
    <property type="molecule type" value="Genomic_DNA"/>
</dbReference>
<accession>A0A6A6YJD0</accession>